<dbReference type="HOGENOM" id="CLU_3209454_0_0_9"/>
<name>E3ZLL0_LISSE</name>
<proteinExistence type="predicted"/>
<comment type="caution">
    <text evidence="1">The sequence shown here is derived from an EMBL/GenBank/DDBJ whole genome shotgun (WGS) entry which is preliminary data.</text>
</comment>
<dbReference type="EMBL" id="ADXJ01000110">
    <property type="protein sequence ID" value="EFS01489.1"/>
    <property type="molecule type" value="Genomic_DNA"/>
</dbReference>
<protein>
    <submittedName>
        <fullName evidence="1">MarR family transcriptional regulator</fullName>
    </submittedName>
</protein>
<feature type="non-terminal residue" evidence="1">
    <location>
        <position position="45"/>
    </location>
</feature>
<gene>
    <name evidence="1" type="ORF">NT03LS_0297</name>
</gene>
<sequence>MAPKETVFSQIWSKLIQQTGKCVCFVNEDEKMSFLLMKQLIKNAK</sequence>
<evidence type="ECO:0000313" key="1">
    <source>
        <dbReference type="EMBL" id="EFS01489.1"/>
    </source>
</evidence>
<accession>E3ZLL0</accession>
<reference evidence="1" key="1">
    <citation type="journal article" date="2010" name="Microbiol. Resour. Announc.">
        <title>Comparative genomics of the bacterial genus Listeria: Genome evolution is characterized by limited gene acquisition and limited gene loss.</title>
        <authorList>
            <person name="den Bakker H.C."/>
            <person name="Cummings C.A."/>
            <person name="Ferreira V."/>
            <person name="Vatta P."/>
            <person name="Orsi R.H."/>
            <person name="Degoricija L."/>
            <person name="Barker M."/>
            <person name="Petrauskene O."/>
            <person name="Furtado M.R."/>
            <person name="Wiedmann M."/>
        </authorList>
    </citation>
    <scope>NUCLEOTIDE SEQUENCE [LARGE SCALE GENOMIC DNA]</scope>
    <source>
        <strain evidence="1">FSL N1-067</strain>
    </source>
</reference>
<organism evidence="1">
    <name type="scientific">Listeria seeligeri FSL N1-067</name>
    <dbReference type="NCBI Taxonomy" id="702453"/>
    <lineage>
        <taxon>Bacteria</taxon>
        <taxon>Bacillati</taxon>
        <taxon>Bacillota</taxon>
        <taxon>Bacilli</taxon>
        <taxon>Bacillales</taxon>
        <taxon>Listeriaceae</taxon>
        <taxon>Listeria</taxon>
    </lineage>
</organism>
<dbReference type="Proteomes" id="UP000004302">
    <property type="component" value="Chromosome"/>
</dbReference>
<dbReference type="AlphaFoldDB" id="E3ZLL0"/>